<feature type="region of interest" description="Disordered" evidence="1">
    <location>
        <begin position="1"/>
        <end position="43"/>
    </location>
</feature>
<keyword evidence="3" id="KW-1185">Reference proteome</keyword>
<comment type="caution">
    <text evidence="2">The sequence shown here is derived from an EMBL/GenBank/DDBJ whole genome shotgun (WGS) entry which is preliminary data.</text>
</comment>
<gene>
    <name evidence="2" type="ORF">CS022_24355</name>
</gene>
<protein>
    <submittedName>
        <fullName evidence="2">Uncharacterized protein</fullName>
    </submittedName>
</protein>
<proteinExistence type="predicted"/>
<dbReference type="RefSeq" id="WP_129124427.1">
    <property type="nucleotide sequence ID" value="NZ_PEIB01000068.1"/>
</dbReference>
<sequence length="365" mass="40668">MAGNGFGKFPFIPKTTSVRQSTSFHSQDSKQSNSDTDEKEYKQSHRFRVEWENDQHLVTIDEHGSTMTLISKSTGNIYRMSADPVVSFDSSLQSFIGVGEHQNHGILNLDGDVQIHLSTARSEAVNIKTLSEVLIFEIAADKATLMKNVNGGSPHLSSGMVLETGKVSDFRSQTGIDFNTSLQWLDEIEKSGGLMMLNREGRWVQLHQHENSVDCVISDICYQLSEVGYHAASEYWSYISHNKSSGFFNWLQSAWFNEICNMYGNPCGLGCYTPCAEWPLPGCNSMSSDFYKGLSNFSGDDAAIVDESLFTGPDIWALMAAAQMFNWYSSLYRLCSDGECGREFSQIYQGNWGPLTMNAGIVRKG</sequence>
<evidence type="ECO:0000313" key="3">
    <source>
        <dbReference type="Proteomes" id="UP000290287"/>
    </source>
</evidence>
<dbReference type="AlphaFoldDB" id="A0A4Q0YBN7"/>
<accession>A0A4Q0YBN7</accession>
<dbReference type="EMBL" id="PEIB01000068">
    <property type="protein sequence ID" value="RXJ67766.1"/>
    <property type="molecule type" value="Genomic_DNA"/>
</dbReference>
<reference evidence="2 3" key="1">
    <citation type="submission" date="2017-10" db="EMBL/GenBank/DDBJ databases">
        <title>Nyctiphanis sp. nov., isolated from the stomach of the euphausiid Nyctiphanes simplex (Hansen, 1911) in the Gulf of California.</title>
        <authorList>
            <person name="Gomez-Gil B."/>
            <person name="Aguilar-Mendez M."/>
            <person name="Lopez-Cortes A."/>
            <person name="Gomez-Gutierrez J."/>
            <person name="Roque A."/>
            <person name="Lang E."/>
            <person name="Gonzalez-Castillo A."/>
        </authorList>
    </citation>
    <scope>NUCLEOTIDE SEQUENCE [LARGE SCALE GENOMIC DNA]</scope>
    <source>
        <strain evidence="2 3">CAIM 600</strain>
    </source>
</reference>
<evidence type="ECO:0000313" key="2">
    <source>
        <dbReference type="EMBL" id="RXJ67766.1"/>
    </source>
</evidence>
<name>A0A4Q0YBN7_9GAMM</name>
<evidence type="ECO:0000256" key="1">
    <source>
        <dbReference type="SAM" id="MobiDB-lite"/>
    </source>
</evidence>
<dbReference type="Proteomes" id="UP000290287">
    <property type="component" value="Unassembled WGS sequence"/>
</dbReference>
<dbReference type="OrthoDB" id="5971591at2"/>
<feature type="compositionally biased region" description="Polar residues" evidence="1">
    <location>
        <begin position="14"/>
        <end position="34"/>
    </location>
</feature>
<organism evidence="2 3">
    <name type="scientific">Veronia nyctiphanis</name>
    <dbReference type="NCBI Taxonomy" id="1278244"/>
    <lineage>
        <taxon>Bacteria</taxon>
        <taxon>Pseudomonadati</taxon>
        <taxon>Pseudomonadota</taxon>
        <taxon>Gammaproteobacteria</taxon>
        <taxon>Vibrionales</taxon>
        <taxon>Vibrionaceae</taxon>
        <taxon>Veronia</taxon>
    </lineage>
</organism>